<dbReference type="Gene3D" id="2.60.40.420">
    <property type="entry name" value="Cupredoxins - blue copper proteins"/>
    <property type="match status" value="3"/>
</dbReference>
<dbReference type="Pfam" id="PF07732">
    <property type="entry name" value="Cu-oxidase_3"/>
    <property type="match status" value="1"/>
</dbReference>
<gene>
    <name evidence="16" type="ORF">GCM10023353_16160</name>
</gene>
<feature type="transmembrane region" description="Helical" evidence="13">
    <location>
        <begin position="190"/>
        <end position="207"/>
    </location>
</feature>
<feature type="transmembrane region" description="Helical" evidence="13">
    <location>
        <begin position="363"/>
        <end position="382"/>
    </location>
</feature>
<dbReference type="Pfam" id="PF13473">
    <property type="entry name" value="Cupredoxin_1"/>
    <property type="match status" value="1"/>
</dbReference>
<evidence type="ECO:0000313" key="16">
    <source>
        <dbReference type="EMBL" id="GAA4812165.1"/>
    </source>
</evidence>
<dbReference type="Proteomes" id="UP001500839">
    <property type="component" value="Unassembled WGS sequence"/>
</dbReference>
<sequence length="895" mass="93698">MSTTDAQPGRPRRPRSWHQRAGMPVRVWLVLLVLAGVLHRFLPESRWLLVHMFTLGAVTNSILVWSQHFTERFLRGEVSPRTRRLQLARIYTLNAAIMVTIVGVAGGIWPVALAGSVLVGVVVAWHAVGLLRQLCAARAGGTAWHADGVWFYICSALLLPVGAGFGAALASGLSDVWHVRLILAHEATNLLGFLGLAAAGTLLVVYPRMLGIDDDATSGGTLRRTLPTLAALLCGLAAIVAGALAGIAPLAAAGTVLYLLGWAAVAAPTVVRAFRTPGVRLRPWYDALSVSAALLWLGGSLIALAVIIATGPLAPARLAPLTIPLVAGFAAQLLLGVMSRLLPSLMGSGGTVTDIGVQAMNRWAVWRIVVINGGLLLWLLPLPSWARVALSALVMAAFVAFLPIMIVSARRAMAARWAIAAGGRPTAPMPAGPMAQHGSGTQITAALASLGLVVAVGAAVSGPGQTASPDQGITATGNTTRVEVTAADMRFTPSDIAVPAGDRLVITATNTDDMVHDLVLDTDASSGRLNPGETATVDVGVVGRTVDGWCSIVGHRQQGMTLTITPIGGVGTENASTGKAGNTDHSAMGHRDAAGDPLTPDDAARSLHTPLPGDFRAADPVVAPAPPGTVHRYTFDITEQRGGVAPSISQMLWTYNGTVGGPTLRGRLGDTFEITLVNHGTMGHSIDFHAGMVSPDATMRTINPGESLVYRFTAENTGAWLYHCSTAPMSDHIAAGMFGAVIIDPPGLAPVDAEYLFEQSEVYLGPEGGKVDHTKVAAKTPDLVVFNGFADQYVARPLHAKVGDRIRIWVVDAGPNLPSAFHVVGTQFDTVYKEGAYLLRPDNSLHGGAQVLDLSPAQGGFVEMTFTEPGTYSFVDHVMSDAERGARGRIVVTSA</sequence>
<dbReference type="EC" id="1.7.2.1" evidence="5"/>
<dbReference type="InterPro" id="IPR045087">
    <property type="entry name" value="Cu-oxidase_fam"/>
</dbReference>
<keyword evidence="8" id="KW-0677">Repeat</keyword>
<evidence type="ECO:0000256" key="11">
    <source>
        <dbReference type="ARBA" id="ARBA00049340"/>
    </source>
</evidence>
<evidence type="ECO:0000256" key="3">
    <source>
        <dbReference type="ARBA" id="ARBA00010609"/>
    </source>
</evidence>
<dbReference type="CDD" id="cd04208">
    <property type="entry name" value="CuRO_2_CuNIR"/>
    <property type="match status" value="1"/>
</dbReference>
<feature type="transmembrane region" description="Helical" evidence="13">
    <location>
        <begin position="321"/>
        <end position="342"/>
    </location>
</feature>
<feature type="transmembrane region" description="Helical" evidence="13">
    <location>
        <begin position="256"/>
        <end position="275"/>
    </location>
</feature>
<comment type="subunit">
    <text evidence="4">Homotrimer.</text>
</comment>
<evidence type="ECO:0000256" key="13">
    <source>
        <dbReference type="SAM" id="Phobius"/>
    </source>
</evidence>
<protein>
    <recommendedName>
        <fullName evidence="6">Copper-containing nitrite reductase</fullName>
        <ecNumber evidence="5">1.7.2.1</ecNumber>
    </recommendedName>
</protein>
<comment type="caution">
    <text evidence="16">The sequence shown here is derived from an EMBL/GenBank/DDBJ whole genome shotgun (WGS) entry which is preliminary data.</text>
</comment>
<name>A0ABP9CIW1_9ACTN</name>
<evidence type="ECO:0000259" key="14">
    <source>
        <dbReference type="Pfam" id="PF07732"/>
    </source>
</evidence>
<dbReference type="EMBL" id="BAABKQ010000001">
    <property type="protein sequence ID" value="GAA4812165.1"/>
    <property type="molecule type" value="Genomic_DNA"/>
</dbReference>
<accession>A0ABP9CIW1</accession>
<evidence type="ECO:0000256" key="2">
    <source>
        <dbReference type="ARBA" id="ARBA00001973"/>
    </source>
</evidence>
<dbReference type="InterPro" id="IPR008972">
    <property type="entry name" value="Cupredoxin"/>
</dbReference>
<evidence type="ECO:0000256" key="10">
    <source>
        <dbReference type="ARBA" id="ARBA00023008"/>
    </source>
</evidence>
<evidence type="ECO:0000256" key="9">
    <source>
        <dbReference type="ARBA" id="ARBA00023002"/>
    </source>
</evidence>
<proteinExistence type="inferred from homology"/>
<keyword evidence="10" id="KW-0186">Copper</keyword>
<feature type="transmembrane region" description="Helical" evidence="13">
    <location>
        <begin position="388"/>
        <end position="407"/>
    </location>
</feature>
<evidence type="ECO:0000256" key="12">
    <source>
        <dbReference type="SAM" id="MobiDB-lite"/>
    </source>
</evidence>
<comment type="cofactor">
    <cofactor evidence="1">
        <name>Cu(+)</name>
        <dbReference type="ChEBI" id="CHEBI:49552"/>
    </cofactor>
</comment>
<keyword evidence="13" id="KW-0812">Transmembrane</keyword>
<feature type="region of interest" description="Disordered" evidence="12">
    <location>
        <begin position="573"/>
        <end position="608"/>
    </location>
</feature>
<dbReference type="InterPro" id="IPR028096">
    <property type="entry name" value="EfeO_Cupredoxin"/>
</dbReference>
<dbReference type="CDD" id="cd11020">
    <property type="entry name" value="CuRO_1_CuNIR"/>
    <property type="match status" value="1"/>
</dbReference>
<feature type="transmembrane region" description="Helical" evidence="13">
    <location>
        <begin position="111"/>
        <end position="128"/>
    </location>
</feature>
<evidence type="ECO:0000256" key="8">
    <source>
        <dbReference type="ARBA" id="ARBA00022737"/>
    </source>
</evidence>
<evidence type="ECO:0000313" key="17">
    <source>
        <dbReference type="Proteomes" id="UP001500839"/>
    </source>
</evidence>
<feature type="transmembrane region" description="Helical" evidence="13">
    <location>
        <begin position="48"/>
        <end position="66"/>
    </location>
</feature>
<dbReference type="PANTHER" id="PTHR11709:SF394">
    <property type="entry name" value="FI03373P-RELATED"/>
    <property type="match status" value="1"/>
</dbReference>
<keyword evidence="7" id="KW-0479">Metal-binding</keyword>
<feature type="transmembrane region" description="Helical" evidence="13">
    <location>
        <begin position="287"/>
        <end position="309"/>
    </location>
</feature>
<dbReference type="InterPro" id="IPR011707">
    <property type="entry name" value="Cu-oxidase-like_N"/>
</dbReference>
<evidence type="ECO:0000259" key="15">
    <source>
        <dbReference type="Pfam" id="PF13473"/>
    </source>
</evidence>
<feature type="transmembrane region" description="Helical" evidence="13">
    <location>
        <begin position="228"/>
        <end position="250"/>
    </location>
</feature>
<evidence type="ECO:0000256" key="5">
    <source>
        <dbReference type="ARBA" id="ARBA00011882"/>
    </source>
</evidence>
<feature type="transmembrane region" description="Helical" evidence="13">
    <location>
        <begin position="87"/>
        <end position="105"/>
    </location>
</feature>
<evidence type="ECO:0000256" key="1">
    <source>
        <dbReference type="ARBA" id="ARBA00001960"/>
    </source>
</evidence>
<dbReference type="PRINTS" id="PR00695">
    <property type="entry name" value="CUNO2RDTASE"/>
</dbReference>
<comment type="similarity">
    <text evidence="3">Belongs to the multicopper oxidase family.</text>
</comment>
<feature type="domain" description="EfeO-type cupredoxin-like" evidence="15">
    <location>
        <begin position="476"/>
        <end position="539"/>
    </location>
</feature>
<feature type="compositionally biased region" description="Polar residues" evidence="12">
    <location>
        <begin position="573"/>
        <end position="585"/>
    </location>
</feature>
<dbReference type="RefSeq" id="WP_307810829.1">
    <property type="nucleotide sequence ID" value="NZ_BAABKQ010000001.1"/>
</dbReference>
<keyword evidence="13" id="KW-1133">Transmembrane helix</keyword>
<comment type="cofactor">
    <cofactor evidence="2">
        <name>Cu(2+)</name>
        <dbReference type="ChEBI" id="CHEBI:29036"/>
    </cofactor>
</comment>
<feature type="domain" description="Plastocyanin-like" evidence="14">
    <location>
        <begin position="648"/>
        <end position="746"/>
    </location>
</feature>
<feature type="transmembrane region" description="Helical" evidence="13">
    <location>
        <begin position="21"/>
        <end position="42"/>
    </location>
</feature>
<feature type="transmembrane region" description="Helical" evidence="13">
    <location>
        <begin position="149"/>
        <end position="170"/>
    </location>
</feature>
<dbReference type="PANTHER" id="PTHR11709">
    <property type="entry name" value="MULTI-COPPER OXIDASE"/>
    <property type="match status" value="1"/>
</dbReference>
<dbReference type="SUPFAM" id="SSF49503">
    <property type="entry name" value="Cupredoxins"/>
    <property type="match status" value="3"/>
</dbReference>
<keyword evidence="13" id="KW-0472">Membrane</keyword>
<dbReference type="InterPro" id="IPR001287">
    <property type="entry name" value="NO2-reductase_Cu"/>
</dbReference>
<evidence type="ECO:0000256" key="4">
    <source>
        <dbReference type="ARBA" id="ARBA00011233"/>
    </source>
</evidence>
<reference evidence="17" key="1">
    <citation type="journal article" date="2019" name="Int. J. Syst. Evol. Microbiol.">
        <title>The Global Catalogue of Microorganisms (GCM) 10K type strain sequencing project: providing services to taxonomists for standard genome sequencing and annotation.</title>
        <authorList>
            <consortium name="The Broad Institute Genomics Platform"/>
            <consortium name="The Broad Institute Genome Sequencing Center for Infectious Disease"/>
            <person name="Wu L."/>
            <person name="Ma J."/>
        </authorList>
    </citation>
    <scope>NUCLEOTIDE SEQUENCE [LARGE SCALE GENOMIC DNA]</scope>
    <source>
        <strain evidence="17">JCM 18542</strain>
    </source>
</reference>
<keyword evidence="9" id="KW-0560">Oxidoreductase</keyword>
<organism evidence="16 17">
    <name type="scientific">Tomitella cavernea</name>
    <dbReference type="NCBI Taxonomy" id="1387982"/>
    <lineage>
        <taxon>Bacteria</taxon>
        <taxon>Bacillati</taxon>
        <taxon>Actinomycetota</taxon>
        <taxon>Actinomycetes</taxon>
        <taxon>Mycobacteriales</taxon>
        <taxon>Tomitella</taxon>
    </lineage>
</organism>
<evidence type="ECO:0000256" key="6">
    <source>
        <dbReference type="ARBA" id="ARBA00017290"/>
    </source>
</evidence>
<evidence type="ECO:0000256" key="7">
    <source>
        <dbReference type="ARBA" id="ARBA00022723"/>
    </source>
</evidence>
<keyword evidence="17" id="KW-1185">Reference proteome</keyword>
<comment type="catalytic activity">
    <reaction evidence="11">
        <text>nitric oxide + Fe(III)-[cytochrome c] + H2O = Fe(II)-[cytochrome c] + nitrite + 2 H(+)</text>
        <dbReference type="Rhea" id="RHEA:15233"/>
        <dbReference type="Rhea" id="RHEA-COMP:10350"/>
        <dbReference type="Rhea" id="RHEA-COMP:14399"/>
        <dbReference type="ChEBI" id="CHEBI:15377"/>
        <dbReference type="ChEBI" id="CHEBI:15378"/>
        <dbReference type="ChEBI" id="CHEBI:16301"/>
        <dbReference type="ChEBI" id="CHEBI:16480"/>
        <dbReference type="ChEBI" id="CHEBI:29033"/>
        <dbReference type="ChEBI" id="CHEBI:29034"/>
        <dbReference type="EC" id="1.7.2.1"/>
    </reaction>
</comment>